<dbReference type="InterPro" id="IPR058240">
    <property type="entry name" value="rSAM_sf"/>
</dbReference>
<evidence type="ECO:0000313" key="1">
    <source>
        <dbReference type="EMBL" id="QEH37243.1"/>
    </source>
</evidence>
<dbReference type="AlphaFoldDB" id="A0A5B9W9L1"/>
<dbReference type="KEGG" id="agv:OJF2_58300"/>
<sequence>MTHPDPQTEAACLLHGGALYRSRVGLAGSLSAGLVFAGFKKGAFSLYFDDAPIFHFDLEGRWQRAFVDHTHYLKGLDASIQAVDRVREGANMVLRRRRLDDADGQVLDRLILDAARGLLEDLREGRLRPEAPPEGKAIPLQPDELTAFLERIVSWDESAWRHHRDRYEATYGPLPLIPPDCQHAVVVQATIGKGPGSIFGRDGWATRVRTAEEFREHVEAVAGLLGGRLQQSRIAFLGGSEAIRQEPRQVESYLDAAGSVLAIGRREGNAGDGEEGRAGLEGIHAFVDRFEPPRPALDSLRSYRRRHVTAIGLGIASGDPVVRDRLGVRWTDEDLRPFVDDLRAAGIRISFLTLSDAGGPDRSREHVAATAELLGSLQPSRSENVFLVDAADVLEPELAARCAPAGGGDTQGRQALRDALAPLRGGGAKVLAYTPEKHWA</sequence>
<dbReference type="Proteomes" id="UP000324233">
    <property type="component" value="Chromosome"/>
</dbReference>
<proteinExistence type="predicted"/>
<organism evidence="1 2">
    <name type="scientific">Aquisphaera giovannonii</name>
    <dbReference type="NCBI Taxonomy" id="406548"/>
    <lineage>
        <taxon>Bacteria</taxon>
        <taxon>Pseudomonadati</taxon>
        <taxon>Planctomycetota</taxon>
        <taxon>Planctomycetia</taxon>
        <taxon>Isosphaerales</taxon>
        <taxon>Isosphaeraceae</taxon>
        <taxon>Aquisphaera</taxon>
    </lineage>
</organism>
<name>A0A5B9W9L1_9BACT</name>
<reference evidence="1 2" key="1">
    <citation type="submission" date="2019-08" db="EMBL/GenBank/DDBJ databases">
        <title>Deep-cultivation of Planctomycetes and their phenomic and genomic characterization uncovers novel biology.</title>
        <authorList>
            <person name="Wiegand S."/>
            <person name="Jogler M."/>
            <person name="Boedeker C."/>
            <person name="Pinto D."/>
            <person name="Vollmers J."/>
            <person name="Rivas-Marin E."/>
            <person name="Kohn T."/>
            <person name="Peeters S.H."/>
            <person name="Heuer A."/>
            <person name="Rast P."/>
            <person name="Oberbeckmann S."/>
            <person name="Bunk B."/>
            <person name="Jeske O."/>
            <person name="Meyerdierks A."/>
            <person name="Storesund J.E."/>
            <person name="Kallscheuer N."/>
            <person name="Luecker S."/>
            <person name="Lage O.M."/>
            <person name="Pohl T."/>
            <person name="Merkel B.J."/>
            <person name="Hornburger P."/>
            <person name="Mueller R.-W."/>
            <person name="Bruemmer F."/>
            <person name="Labrenz M."/>
            <person name="Spormann A.M."/>
            <person name="Op den Camp H."/>
            <person name="Overmann J."/>
            <person name="Amann R."/>
            <person name="Jetten M.S.M."/>
            <person name="Mascher T."/>
            <person name="Medema M.H."/>
            <person name="Devos D.P."/>
            <person name="Kaster A.-K."/>
            <person name="Ovreas L."/>
            <person name="Rohde M."/>
            <person name="Galperin M.Y."/>
            <person name="Jogler C."/>
        </authorList>
    </citation>
    <scope>NUCLEOTIDE SEQUENCE [LARGE SCALE GENOMIC DNA]</scope>
    <source>
        <strain evidence="1 2">OJF2</strain>
    </source>
</reference>
<dbReference type="RefSeq" id="WP_148596829.1">
    <property type="nucleotide sequence ID" value="NZ_CP042997.1"/>
</dbReference>
<keyword evidence="2" id="KW-1185">Reference proteome</keyword>
<evidence type="ECO:0000313" key="2">
    <source>
        <dbReference type="Proteomes" id="UP000324233"/>
    </source>
</evidence>
<protein>
    <submittedName>
        <fullName evidence="1">Uncharacterized protein</fullName>
    </submittedName>
</protein>
<dbReference type="OrthoDB" id="286365at2"/>
<accession>A0A5B9W9L1</accession>
<dbReference type="EMBL" id="CP042997">
    <property type="protein sequence ID" value="QEH37243.1"/>
    <property type="molecule type" value="Genomic_DNA"/>
</dbReference>
<dbReference type="SUPFAM" id="SSF102114">
    <property type="entry name" value="Radical SAM enzymes"/>
    <property type="match status" value="1"/>
</dbReference>
<gene>
    <name evidence="1" type="ORF">OJF2_58300</name>
</gene>